<name>A0A9J6ENR3_RHIMP</name>
<comment type="caution">
    <text evidence="7">The sequence shown here is derived from an EMBL/GenBank/DDBJ whole genome shotgun (WGS) entry which is preliminary data.</text>
</comment>
<dbReference type="PROSITE" id="PS01359">
    <property type="entry name" value="ZF_PHD_1"/>
    <property type="match status" value="1"/>
</dbReference>
<keyword evidence="1" id="KW-0479">Metal-binding</keyword>
<dbReference type="Gene3D" id="3.30.40.10">
    <property type="entry name" value="Zinc/RING finger domain, C3HC4 (zinc finger)"/>
    <property type="match status" value="1"/>
</dbReference>
<reference evidence="7" key="1">
    <citation type="journal article" date="2020" name="Cell">
        <title>Large-Scale Comparative Analyses of Tick Genomes Elucidate Their Genetic Diversity and Vector Capacities.</title>
        <authorList>
            <consortium name="Tick Genome and Microbiome Consortium (TIGMIC)"/>
            <person name="Jia N."/>
            <person name="Wang J."/>
            <person name="Shi W."/>
            <person name="Du L."/>
            <person name="Sun Y."/>
            <person name="Zhan W."/>
            <person name="Jiang J.F."/>
            <person name="Wang Q."/>
            <person name="Zhang B."/>
            <person name="Ji P."/>
            <person name="Bell-Sakyi L."/>
            <person name="Cui X.M."/>
            <person name="Yuan T.T."/>
            <person name="Jiang B.G."/>
            <person name="Yang W.F."/>
            <person name="Lam T.T."/>
            <person name="Chang Q.C."/>
            <person name="Ding S.J."/>
            <person name="Wang X.J."/>
            <person name="Zhu J.G."/>
            <person name="Ruan X.D."/>
            <person name="Zhao L."/>
            <person name="Wei J.T."/>
            <person name="Ye R.Z."/>
            <person name="Que T.C."/>
            <person name="Du C.H."/>
            <person name="Zhou Y.H."/>
            <person name="Cheng J.X."/>
            <person name="Dai P.F."/>
            <person name="Guo W.B."/>
            <person name="Han X.H."/>
            <person name="Huang E.J."/>
            <person name="Li L.F."/>
            <person name="Wei W."/>
            <person name="Gao Y.C."/>
            <person name="Liu J.Z."/>
            <person name="Shao H.Z."/>
            <person name="Wang X."/>
            <person name="Wang C.C."/>
            <person name="Yang T.C."/>
            <person name="Huo Q.B."/>
            <person name="Li W."/>
            <person name="Chen H.Y."/>
            <person name="Chen S.E."/>
            <person name="Zhou L.G."/>
            <person name="Ni X.B."/>
            <person name="Tian J.H."/>
            <person name="Sheng Y."/>
            <person name="Liu T."/>
            <person name="Pan Y.S."/>
            <person name="Xia L.Y."/>
            <person name="Li J."/>
            <person name="Zhao F."/>
            <person name="Cao W.C."/>
        </authorList>
    </citation>
    <scope>NUCLEOTIDE SEQUENCE</scope>
    <source>
        <strain evidence="7">Rmic-2018</strain>
    </source>
</reference>
<evidence type="ECO:0000256" key="1">
    <source>
        <dbReference type="ARBA" id="ARBA00022723"/>
    </source>
</evidence>
<accession>A0A9J6ENR3</accession>
<dbReference type="EMBL" id="JABSTU010000003">
    <property type="protein sequence ID" value="KAH8035815.1"/>
    <property type="molecule type" value="Genomic_DNA"/>
</dbReference>
<dbReference type="InterPro" id="IPR019787">
    <property type="entry name" value="Znf_PHD-finger"/>
</dbReference>
<sequence>MSRPAGALSGDLLYTNADRAGIDERWSQPSSSQRRKLLSKFGSSLGRKHHRKHTHPAGDHSPGTTEPASPGVDYLDYEQDLPINEFNYGQLAEIPSFNILFYAGVLRYMSQQARVEKPLCEVCHSHGHHPPHPKTLLEDMLKCRICGNSYHLRCLRAAGLPNQPRGALLDRHSWSCMKCVSVPSTLSHGPRLTGLRYPSNDDCNDTSILIHRCSGNVPKSTYATAVAKMYTSQN</sequence>
<evidence type="ECO:0000256" key="2">
    <source>
        <dbReference type="ARBA" id="ARBA00022771"/>
    </source>
</evidence>
<evidence type="ECO:0000256" key="5">
    <source>
        <dbReference type="SAM" id="MobiDB-lite"/>
    </source>
</evidence>
<gene>
    <name evidence="7" type="ORF">HPB51_008874</name>
</gene>
<evidence type="ECO:0000313" key="7">
    <source>
        <dbReference type="EMBL" id="KAH8035815.1"/>
    </source>
</evidence>
<evidence type="ECO:0000256" key="3">
    <source>
        <dbReference type="ARBA" id="ARBA00022833"/>
    </source>
</evidence>
<keyword evidence="3" id="KW-0862">Zinc</keyword>
<dbReference type="GO" id="GO:0008270">
    <property type="term" value="F:zinc ion binding"/>
    <property type="evidence" value="ECO:0007669"/>
    <property type="project" value="UniProtKB-KW"/>
</dbReference>
<protein>
    <recommendedName>
        <fullName evidence="6">PHD-type domain-containing protein</fullName>
    </recommendedName>
</protein>
<dbReference type="InterPro" id="IPR011011">
    <property type="entry name" value="Znf_FYVE_PHD"/>
</dbReference>
<evidence type="ECO:0000259" key="6">
    <source>
        <dbReference type="PROSITE" id="PS50016"/>
    </source>
</evidence>
<feature type="compositionally biased region" description="Basic residues" evidence="5">
    <location>
        <begin position="46"/>
        <end position="55"/>
    </location>
</feature>
<dbReference type="AlphaFoldDB" id="A0A9J6ENR3"/>
<feature type="domain" description="PHD-type" evidence="6">
    <location>
        <begin position="117"/>
        <end position="182"/>
    </location>
</feature>
<evidence type="ECO:0000256" key="4">
    <source>
        <dbReference type="PROSITE-ProRule" id="PRU00146"/>
    </source>
</evidence>
<dbReference type="PROSITE" id="PS50016">
    <property type="entry name" value="ZF_PHD_2"/>
    <property type="match status" value="1"/>
</dbReference>
<feature type="region of interest" description="Disordered" evidence="5">
    <location>
        <begin position="23"/>
        <end position="74"/>
    </location>
</feature>
<evidence type="ECO:0000313" key="8">
    <source>
        <dbReference type="Proteomes" id="UP000821866"/>
    </source>
</evidence>
<dbReference type="SUPFAM" id="SSF57903">
    <property type="entry name" value="FYVE/PHD zinc finger"/>
    <property type="match status" value="1"/>
</dbReference>
<keyword evidence="2 4" id="KW-0863">Zinc-finger</keyword>
<dbReference type="CDD" id="cd15489">
    <property type="entry name" value="PHD_SF"/>
    <property type="match status" value="1"/>
</dbReference>
<keyword evidence="8" id="KW-1185">Reference proteome</keyword>
<dbReference type="InterPro" id="IPR001965">
    <property type="entry name" value="Znf_PHD"/>
</dbReference>
<reference evidence="7" key="2">
    <citation type="submission" date="2021-09" db="EMBL/GenBank/DDBJ databases">
        <authorList>
            <person name="Jia N."/>
            <person name="Wang J."/>
            <person name="Shi W."/>
            <person name="Du L."/>
            <person name="Sun Y."/>
            <person name="Zhan W."/>
            <person name="Jiang J."/>
            <person name="Wang Q."/>
            <person name="Zhang B."/>
            <person name="Ji P."/>
            <person name="Sakyi L.B."/>
            <person name="Cui X."/>
            <person name="Yuan T."/>
            <person name="Jiang B."/>
            <person name="Yang W."/>
            <person name="Lam T.T.-Y."/>
            <person name="Chang Q."/>
            <person name="Ding S."/>
            <person name="Wang X."/>
            <person name="Zhu J."/>
            <person name="Ruan X."/>
            <person name="Zhao L."/>
            <person name="Wei J."/>
            <person name="Que T."/>
            <person name="Du C."/>
            <person name="Cheng J."/>
            <person name="Dai P."/>
            <person name="Han X."/>
            <person name="Huang E."/>
            <person name="Gao Y."/>
            <person name="Liu J."/>
            <person name="Shao H."/>
            <person name="Ye R."/>
            <person name="Li L."/>
            <person name="Wei W."/>
            <person name="Wang X."/>
            <person name="Wang C."/>
            <person name="Huo Q."/>
            <person name="Li W."/>
            <person name="Guo W."/>
            <person name="Chen H."/>
            <person name="Chen S."/>
            <person name="Zhou L."/>
            <person name="Zhou L."/>
            <person name="Ni X."/>
            <person name="Tian J."/>
            <person name="Zhou Y."/>
            <person name="Sheng Y."/>
            <person name="Liu T."/>
            <person name="Pan Y."/>
            <person name="Xia L."/>
            <person name="Li J."/>
            <person name="Zhao F."/>
            <person name="Cao W."/>
        </authorList>
    </citation>
    <scope>NUCLEOTIDE SEQUENCE</scope>
    <source>
        <strain evidence="7">Rmic-2018</strain>
        <tissue evidence="7">Larvae</tissue>
    </source>
</reference>
<organism evidence="7 8">
    <name type="scientific">Rhipicephalus microplus</name>
    <name type="common">Cattle tick</name>
    <name type="synonym">Boophilus microplus</name>
    <dbReference type="NCBI Taxonomy" id="6941"/>
    <lineage>
        <taxon>Eukaryota</taxon>
        <taxon>Metazoa</taxon>
        <taxon>Ecdysozoa</taxon>
        <taxon>Arthropoda</taxon>
        <taxon>Chelicerata</taxon>
        <taxon>Arachnida</taxon>
        <taxon>Acari</taxon>
        <taxon>Parasitiformes</taxon>
        <taxon>Ixodida</taxon>
        <taxon>Ixodoidea</taxon>
        <taxon>Ixodidae</taxon>
        <taxon>Rhipicephalinae</taxon>
        <taxon>Rhipicephalus</taxon>
        <taxon>Boophilus</taxon>
    </lineage>
</organism>
<dbReference type="Proteomes" id="UP000821866">
    <property type="component" value="Chromosome 11"/>
</dbReference>
<dbReference type="InterPro" id="IPR019786">
    <property type="entry name" value="Zinc_finger_PHD-type_CS"/>
</dbReference>
<proteinExistence type="predicted"/>
<dbReference type="InterPro" id="IPR013083">
    <property type="entry name" value="Znf_RING/FYVE/PHD"/>
</dbReference>
<dbReference type="SMART" id="SM00249">
    <property type="entry name" value="PHD"/>
    <property type="match status" value="1"/>
</dbReference>